<organism evidence="1">
    <name type="scientific">bioreactor metagenome</name>
    <dbReference type="NCBI Taxonomy" id="1076179"/>
    <lineage>
        <taxon>unclassified sequences</taxon>
        <taxon>metagenomes</taxon>
        <taxon>ecological metagenomes</taxon>
    </lineage>
</organism>
<evidence type="ECO:0008006" key="2">
    <source>
        <dbReference type="Google" id="ProtNLM"/>
    </source>
</evidence>
<dbReference type="EMBL" id="VSSQ01076455">
    <property type="protein sequence ID" value="MPN26796.1"/>
    <property type="molecule type" value="Genomic_DNA"/>
</dbReference>
<protein>
    <recommendedName>
        <fullName evidence="2">ASCH domain-containing protein</fullName>
    </recommendedName>
</protein>
<proteinExistence type="predicted"/>
<reference evidence="1" key="1">
    <citation type="submission" date="2019-08" db="EMBL/GenBank/DDBJ databases">
        <authorList>
            <person name="Kucharzyk K."/>
            <person name="Murdoch R.W."/>
            <person name="Higgins S."/>
            <person name="Loffler F."/>
        </authorList>
    </citation>
    <scope>NUCLEOTIDE SEQUENCE</scope>
</reference>
<name>A0A645GKQ0_9ZZZZ</name>
<comment type="caution">
    <text evidence="1">The sequence shown here is derived from an EMBL/GenBank/DDBJ whole genome shotgun (WGS) entry which is preliminary data.</text>
</comment>
<dbReference type="AlphaFoldDB" id="A0A645GKQ0"/>
<sequence length="122" mass="14552">MRIDFTVPDAIDNIRKGKKTSTMRRYTWEKWFIYETSMGWKEKLQLVWTGEGKPRMIAEIPHNGWSSEITNIKKFKNTGTLDELVRSEGFDSPEEMFRFFRSLYGDHYDTTLMIRTTWGALR</sequence>
<gene>
    <name evidence="1" type="ORF">SDC9_174221</name>
</gene>
<accession>A0A645GKQ0</accession>
<evidence type="ECO:0000313" key="1">
    <source>
        <dbReference type="EMBL" id="MPN26796.1"/>
    </source>
</evidence>